<dbReference type="Proteomes" id="UP001597094">
    <property type="component" value="Unassembled WGS sequence"/>
</dbReference>
<evidence type="ECO:0000313" key="2">
    <source>
        <dbReference type="EMBL" id="MFD1187539.1"/>
    </source>
</evidence>
<feature type="chain" id="PRO_5045103980" evidence="1">
    <location>
        <begin position="22"/>
        <end position="496"/>
    </location>
</feature>
<reference evidence="3" key="1">
    <citation type="journal article" date="2019" name="Int. J. Syst. Evol. Microbiol.">
        <title>The Global Catalogue of Microorganisms (GCM) 10K type strain sequencing project: providing services to taxonomists for standard genome sequencing and annotation.</title>
        <authorList>
            <consortium name="The Broad Institute Genomics Platform"/>
            <consortium name="The Broad Institute Genome Sequencing Center for Infectious Disease"/>
            <person name="Wu L."/>
            <person name="Ma J."/>
        </authorList>
    </citation>
    <scope>NUCLEOTIDE SEQUENCE [LARGE SCALE GENOMIC DNA]</scope>
    <source>
        <strain evidence="3">JCM 31319</strain>
    </source>
</reference>
<evidence type="ECO:0000256" key="1">
    <source>
        <dbReference type="SAM" id="SignalP"/>
    </source>
</evidence>
<evidence type="ECO:0000313" key="3">
    <source>
        <dbReference type="Proteomes" id="UP001597094"/>
    </source>
</evidence>
<gene>
    <name evidence="2" type="ORF">ACFQ2O_15080</name>
</gene>
<comment type="caution">
    <text evidence="2">The sequence shown here is derived from an EMBL/GenBank/DDBJ whole genome shotgun (WGS) entry which is preliminary data.</text>
</comment>
<sequence length="496" mass="57939">MPKACYLLTLLLLCVLFPLLAQPPVQPIRLELPFLPEDTEAEVIALPDSSLLVYHKTSNTWETKATFHFTKYDHKLEEVWSDTAKLNPDSDYIRYYTEQPYTYIVYGGDNLQKYTFLRLHNKTGNIWHKRFEIEQIEAIYEYNVLNGNYFVIGRSKKDQKPLLLHLTPASSEIKILPSVYGDQSTFSDLLADPEQGRVDAILTESNGRISRLQVKSFDAQGELLKNYFILQKDDKSLLNAEITPGDSTQKMLLGTYGTRDLRYNQGFFTAPLASRVVEGEFYNMLQLKNFLKYLKPRREERTRRREAERLRSGRRPGYRYRLLLHDLITTPTGYVLAAEAYYPQYNNTSSGNFGFDRTLNTFRRTQQEGYKRTHAVVLGFDKNGILLWDNTFPLSNVTTPELTHAVELQRFPDGRIIMAYPEDNKIIYHLMEEDRYDDEETELEISTYQEDDKVQDSYQPGIIRWYGNHMAAFGFHRVKPKNGDNRMIFYINKISF</sequence>
<feature type="signal peptide" evidence="1">
    <location>
        <begin position="1"/>
        <end position="21"/>
    </location>
</feature>
<accession>A0ABW3SRM2</accession>
<dbReference type="EMBL" id="JBHTLD010000151">
    <property type="protein sequence ID" value="MFD1187539.1"/>
    <property type="molecule type" value="Genomic_DNA"/>
</dbReference>
<protein>
    <submittedName>
        <fullName evidence="2">Uncharacterized protein</fullName>
    </submittedName>
</protein>
<dbReference type="RefSeq" id="WP_377529252.1">
    <property type="nucleotide sequence ID" value="NZ_JBHTLD010000151.1"/>
</dbReference>
<keyword evidence="3" id="KW-1185">Reference proteome</keyword>
<name>A0ABW3SRM2_9BACT</name>
<proteinExistence type="predicted"/>
<organism evidence="2 3">
    <name type="scientific">Pontibacter rugosus</name>
    <dbReference type="NCBI Taxonomy" id="1745966"/>
    <lineage>
        <taxon>Bacteria</taxon>
        <taxon>Pseudomonadati</taxon>
        <taxon>Bacteroidota</taxon>
        <taxon>Cytophagia</taxon>
        <taxon>Cytophagales</taxon>
        <taxon>Hymenobacteraceae</taxon>
        <taxon>Pontibacter</taxon>
    </lineage>
</organism>
<keyword evidence="1" id="KW-0732">Signal</keyword>